<proteinExistence type="predicted"/>
<reference evidence="2 3" key="1">
    <citation type="submission" date="2013-03" db="EMBL/GenBank/DDBJ databases">
        <title>The Genome Sequence of Capronia coronata CBS 617.96.</title>
        <authorList>
            <consortium name="The Broad Institute Genomics Platform"/>
            <person name="Cuomo C."/>
            <person name="de Hoog S."/>
            <person name="Gorbushina A."/>
            <person name="Walker B."/>
            <person name="Young S.K."/>
            <person name="Zeng Q."/>
            <person name="Gargeya S."/>
            <person name="Fitzgerald M."/>
            <person name="Haas B."/>
            <person name="Abouelleil A."/>
            <person name="Allen A.W."/>
            <person name="Alvarado L."/>
            <person name="Arachchi H.M."/>
            <person name="Berlin A.M."/>
            <person name="Chapman S.B."/>
            <person name="Gainer-Dewar J."/>
            <person name="Goldberg J."/>
            <person name="Griggs A."/>
            <person name="Gujja S."/>
            <person name="Hansen M."/>
            <person name="Howarth C."/>
            <person name="Imamovic A."/>
            <person name="Ireland A."/>
            <person name="Larimer J."/>
            <person name="McCowan C."/>
            <person name="Murphy C."/>
            <person name="Pearson M."/>
            <person name="Poon T.W."/>
            <person name="Priest M."/>
            <person name="Roberts A."/>
            <person name="Saif S."/>
            <person name="Shea T."/>
            <person name="Sisk P."/>
            <person name="Sykes S."/>
            <person name="Wortman J."/>
            <person name="Nusbaum C."/>
            <person name="Birren B."/>
        </authorList>
    </citation>
    <scope>NUCLEOTIDE SEQUENCE [LARGE SCALE GENOMIC DNA]</scope>
    <source>
        <strain evidence="2 3">CBS 617.96</strain>
    </source>
</reference>
<comment type="caution">
    <text evidence="2">The sequence shown here is derived from an EMBL/GenBank/DDBJ whole genome shotgun (WGS) entry which is preliminary data.</text>
</comment>
<name>W9YFS6_9EURO</name>
<dbReference type="GeneID" id="19159356"/>
<accession>W9YFS6</accession>
<sequence>MPVSTRRSTLGAAPVEDRSAEAVTAILNDEAGSKPSTSSPKRKRQSNVDLTPRKRTVVEIPIHVVQSARRQSGRLKARASISAPSLAPRGDPFPFPHDQEEAQGQGQGSQPALLKKLRRLHRPRSPEKSPFKGKGVLETRSTARVNLGDTPFRQAPRDLSKLQKSLLNPRRTATKSKTPVPANAALNVPFQGEEILDVQFGRNGAPPSTSPFVEPGVDLSLPDHTANDAPNEASPARFVNEANLLDETYGSDPPAMEMTREDEPSAAHFPSAQPLPPPRDEESPAEAQEDVEEEREETDVDHINGVTNPPDAQMESTNRRPQTEAEQSREEQAAAEEEAKRQERARKALRGVEEAVKIQGCEKLWEEALVGGLQLAEIGNPNEPTSTVGKATLRALNDLHREYKKLARAQSPDLQESEQSLREHYRILEERCKHLAGYRGRLDMSHKRERSRMIKDVYGHLIPSSLSLSRAGLKVLFKDKDPSVDAYERLYELLMITNILVETATKWQPRPELDKGAKAIVKHDIGPNISRLIGRYKREFEEAINDARRSQYLDDLAARQKEERETINQMAQRKRAQKLAEYRANMQSIPKVPYTGIPSSQSIVDIDDVIVDDQSVMDVDTNRSTRAPSQHVTFAARPRLRREATEDIPPPVPTEWKDAETEILLRGLQKYRTSSRFEDIVYKYGAPGGGLERFDMDQIMAKAKWARRTMAQKFQETDDPDWDWLRTVPA</sequence>
<dbReference type="HOGENOM" id="CLU_357880_0_0_1"/>
<gene>
    <name evidence="2" type="ORF">A1O1_04475</name>
</gene>
<keyword evidence="3" id="KW-1185">Reference proteome</keyword>
<feature type="region of interest" description="Disordered" evidence="1">
    <location>
        <begin position="206"/>
        <end position="342"/>
    </location>
</feature>
<dbReference type="RefSeq" id="XP_007723557.1">
    <property type="nucleotide sequence ID" value="XM_007725367.1"/>
</dbReference>
<dbReference type="STRING" id="1182541.W9YFS6"/>
<feature type="compositionally biased region" description="Acidic residues" evidence="1">
    <location>
        <begin position="283"/>
        <end position="299"/>
    </location>
</feature>
<feature type="compositionally biased region" description="Basic and acidic residues" evidence="1">
    <location>
        <begin position="317"/>
        <end position="342"/>
    </location>
</feature>
<dbReference type="AlphaFoldDB" id="W9YFS6"/>
<feature type="region of interest" description="Disordered" evidence="1">
    <location>
        <begin position="27"/>
        <end position="55"/>
    </location>
</feature>
<evidence type="ECO:0000256" key="1">
    <source>
        <dbReference type="SAM" id="MobiDB-lite"/>
    </source>
</evidence>
<organism evidence="2 3">
    <name type="scientific">Capronia coronata CBS 617.96</name>
    <dbReference type="NCBI Taxonomy" id="1182541"/>
    <lineage>
        <taxon>Eukaryota</taxon>
        <taxon>Fungi</taxon>
        <taxon>Dikarya</taxon>
        <taxon>Ascomycota</taxon>
        <taxon>Pezizomycotina</taxon>
        <taxon>Eurotiomycetes</taxon>
        <taxon>Chaetothyriomycetidae</taxon>
        <taxon>Chaetothyriales</taxon>
        <taxon>Herpotrichiellaceae</taxon>
        <taxon>Capronia</taxon>
    </lineage>
</organism>
<dbReference type="eggNOG" id="ENOG502T7A9">
    <property type="taxonomic scope" value="Eukaryota"/>
</dbReference>
<dbReference type="Proteomes" id="UP000019484">
    <property type="component" value="Unassembled WGS sequence"/>
</dbReference>
<protein>
    <submittedName>
        <fullName evidence="2">Uncharacterized protein</fullName>
    </submittedName>
</protein>
<dbReference type="EMBL" id="AMWN01000003">
    <property type="protein sequence ID" value="EXJ91363.1"/>
    <property type="molecule type" value="Genomic_DNA"/>
</dbReference>
<feature type="region of interest" description="Disordered" evidence="1">
    <location>
        <begin position="69"/>
        <end position="110"/>
    </location>
</feature>
<evidence type="ECO:0000313" key="2">
    <source>
        <dbReference type="EMBL" id="EXJ91363.1"/>
    </source>
</evidence>
<evidence type="ECO:0000313" key="3">
    <source>
        <dbReference type="Proteomes" id="UP000019484"/>
    </source>
</evidence>
<dbReference type="OrthoDB" id="4161349at2759"/>